<reference evidence="2" key="1">
    <citation type="journal article" date="2019" name="Int. J. Syst. Evol. Microbiol.">
        <title>The Global Catalogue of Microorganisms (GCM) 10K type strain sequencing project: providing services to taxonomists for standard genome sequencing and annotation.</title>
        <authorList>
            <consortium name="The Broad Institute Genomics Platform"/>
            <consortium name="The Broad Institute Genome Sequencing Center for Infectious Disease"/>
            <person name="Wu L."/>
            <person name="Ma J."/>
        </authorList>
    </citation>
    <scope>NUCLEOTIDE SEQUENCE [LARGE SCALE GENOMIC DNA]</scope>
    <source>
        <strain evidence="2">CECT 8482</strain>
    </source>
</reference>
<organism evidence="1 2">
    <name type="scientific">Paracoccus cavernae</name>
    <dbReference type="NCBI Taxonomy" id="1571207"/>
    <lineage>
        <taxon>Bacteria</taxon>
        <taxon>Pseudomonadati</taxon>
        <taxon>Pseudomonadota</taxon>
        <taxon>Alphaproteobacteria</taxon>
        <taxon>Rhodobacterales</taxon>
        <taxon>Paracoccaceae</taxon>
        <taxon>Paracoccus</taxon>
    </lineage>
</organism>
<proteinExistence type="predicted"/>
<evidence type="ECO:0000313" key="2">
    <source>
        <dbReference type="Proteomes" id="UP001243846"/>
    </source>
</evidence>
<dbReference type="Proteomes" id="UP001243846">
    <property type="component" value="Unassembled WGS sequence"/>
</dbReference>
<dbReference type="RefSeq" id="WP_377785815.1">
    <property type="nucleotide sequence ID" value="NZ_JBHUOC010000001.1"/>
</dbReference>
<evidence type="ECO:0000313" key="1">
    <source>
        <dbReference type="EMBL" id="MDN3711589.1"/>
    </source>
</evidence>
<name>A0ABT8D463_9RHOB</name>
<keyword evidence="2" id="KW-1185">Reference proteome</keyword>
<comment type="caution">
    <text evidence="1">The sequence shown here is derived from an EMBL/GenBank/DDBJ whole genome shotgun (WGS) entry which is preliminary data.</text>
</comment>
<sequence>MLRLLAIMLLLVIPLSQDRSVEGISAGADLKVLHGTLSDLQRPDPVLITPPLPVEGLRIAPDTTTARRMALVPVPRLGVMLWREASHHARAPPLQL</sequence>
<gene>
    <name evidence="1" type="ORF">QWZ10_06715</name>
</gene>
<dbReference type="EMBL" id="JAUFRC010000001">
    <property type="protein sequence ID" value="MDN3711589.1"/>
    <property type="molecule type" value="Genomic_DNA"/>
</dbReference>
<protein>
    <submittedName>
        <fullName evidence="1">Uncharacterized protein</fullName>
    </submittedName>
</protein>
<accession>A0ABT8D463</accession>